<dbReference type="SUPFAM" id="SSF54665">
    <property type="entry name" value="CO dehydrogenase molybdoprotein N-domain-like"/>
    <property type="match status" value="1"/>
</dbReference>
<keyword evidence="3" id="KW-0560">Oxidoreductase</keyword>
<protein>
    <submittedName>
        <fullName evidence="3">Xanthine dehydrogenase molybdopterin binding subunit</fullName>
        <ecNumber evidence="3">1.17.1.4</ecNumber>
    </submittedName>
</protein>
<dbReference type="InterPro" id="IPR037165">
    <property type="entry name" value="AldOxase/xan_DH_Mopterin-bd_sf"/>
</dbReference>
<organism evidence="3 4">
    <name type="scientific">Acidovorax facilis</name>
    <dbReference type="NCBI Taxonomy" id="12917"/>
    <lineage>
        <taxon>Bacteria</taxon>
        <taxon>Pseudomonadati</taxon>
        <taxon>Pseudomonadota</taxon>
        <taxon>Betaproteobacteria</taxon>
        <taxon>Burkholderiales</taxon>
        <taxon>Comamonadaceae</taxon>
        <taxon>Acidovorax</taxon>
    </lineage>
</organism>
<dbReference type="Gene3D" id="3.30.365.10">
    <property type="entry name" value="Aldehyde oxidase/xanthine dehydrogenase, molybdopterin binding domain"/>
    <property type="match status" value="4"/>
</dbReference>
<dbReference type="RefSeq" id="WP_055401949.1">
    <property type="nucleotide sequence ID" value="NZ_JAMXAX010000136.1"/>
</dbReference>
<accession>A0ABV8DHH3</accession>
<dbReference type="Pfam" id="PF01315">
    <property type="entry name" value="Ald_Xan_dh_C"/>
    <property type="match status" value="1"/>
</dbReference>
<keyword evidence="4" id="KW-1185">Reference proteome</keyword>
<gene>
    <name evidence="3" type="primary">xdhB</name>
    <name evidence="3" type="ORF">ACFOW3_25295</name>
</gene>
<feature type="domain" description="Aldehyde oxidase/xanthine dehydrogenase a/b hammerhead" evidence="2">
    <location>
        <begin position="62"/>
        <end position="169"/>
    </location>
</feature>
<evidence type="ECO:0000259" key="2">
    <source>
        <dbReference type="SMART" id="SM01008"/>
    </source>
</evidence>
<proteinExistence type="predicted"/>
<name>A0ABV8DHH3_9BURK</name>
<dbReference type="GO" id="GO:0004854">
    <property type="term" value="F:xanthine dehydrogenase activity"/>
    <property type="evidence" value="ECO:0007669"/>
    <property type="project" value="UniProtKB-EC"/>
</dbReference>
<dbReference type="EMBL" id="JBHSAJ010000153">
    <property type="protein sequence ID" value="MFC3937939.1"/>
    <property type="molecule type" value="Genomic_DNA"/>
</dbReference>
<feature type="region of interest" description="Disordered" evidence="1">
    <location>
        <begin position="1"/>
        <end position="54"/>
    </location>
</feature>
<dbReference type="SUPFAM" id="SSF56003">
    <property type="entry name" value="Molybdenum cofactor-binding domain"/>
    <property type="match status" value="1"/>
</dbReference>
<dbReference type="EC" id="1.17.1.4" evidence="3"/>
<dbReference type="Pfam" id="PF20256">
    <property type="entry name" value="MoCoBD_2"/>
    <property type="match status" value="1"/>
</dbReference>
<dbReference type="InterPro" id="IPR036856">
    <property type="entry name" value="Ald_Oxase/Xan_DH_a/b_sf"/>
</dbReference>
<reference evidence="4" key="1">
    <citation type="journal article" date="2019" name="Int. J. Syst. Evol. Microbiol.">
        <title>The Global Catalogue of Microorganisms (GCM) 10K type strain sequencing project: providing services to taxonomists for standard genome sequencing and annotation.</title>
        <authorList>
            <consortium name="The Broad Institute Genomics Platform"/>
            <consortium name="The Broad Institute Genome Sequencing Center for Infectious Disease"/>
            <person name="Wu L."/>
            <person name="Ma J."/>
        </authorList>
    </citation>
    <scope>NUCLEOTIDE SEQUENCE [LARGE SCALE GENOMIC DNA]</scope>
    <source>
        <strain evidence="4">CCUG 2113</strain>
    </source>
</reference>
<dbReference type="Gene3D" id="3.90.1170.50">
    <property type="entry name" value="Aldehyde oxidase/xanthine dehydrogenase, a/b hammerhead"/>
    <property type="match status" value="1"/>
</dbReference>
<dbReference type="PANTHER" id="PTHR45444:SF3">
    <property type="entry name" value="XANTHINE DEHYDROGENASE"/>
    <property type="match status" value="1"/>
</dbReference>
<evidence type="ECO:0000256" key="1">
    <source>
        <dbReference type="SAM" id="MobiDB-lite"/>
    </source>
</evidence>
<evidence type="ECO:0000313" key="3">
    <source>
        <dbReference type="EMBL" id="MFC3937939.1"/>
    </source>
</evidence>
<dbReference type="InterPro" id="IPR046867">
    <property type="entry name" value="AldOxase/xan_DH_MoCoBD2"/>
</dbReference>
<evidence type="ECO:0000313" key="4">
    <source>
        <dbReference type="Proteomes" id="UP001595693"/>
    </source>
</evidence>
<dbReference type="InterPro" id="IPR008274">
    <property type="entry name" value="AldOxase/xan_DH_MoCoBD1"/>
</dbReference>
<feature type="compositionally biased region" description="Low complexity" evidence="1">
    <location>
        <begin position="20"/>
        <end position="39"/>
    </location>
</feature>
<comment type="caution">
    <text evidence="3">The sequence shown here is derived from an EMBL/GenBank/DDBJ whole genome shotgun (WGS) entry which is preliminary data.</text>
</comment>
<dbReference type="InterPro" id="IPR014309">
    <property type="entry name" value="Xanthine_DH_Mopterin-bd_su"/>
</dbReference>
<dbReference type="SMART" id="SM01008">
    <property type="entry name" value="Ald_Xan_dh_C"/>
    <property type="match status" value="1"/>
</dbReference>
<dbReference type="Proteomes" id="UP001595693">
    <property type="component" value="Unassembled WGS sequence"/>
</dbReference>
<dbReference type="NCBIfam" id="TIGR02965">
    <property type="entry name" value="xanthine_xdhB"/>
    <property type="match status" value="1"/>
</dbReference>
<dbReference type="InterPro" id="IPR000674">
    <property type="entry name" value="Ald_Oxase/Xan_DH_a/b"/>
</dbReference>
<sequence>MNQRESLPTGLPVSRDAVDDPVAATADAHAAEPQAPQQTSAPASPRAMGQSHIHESARAQVAGAAHYIDDLPEVKGTLYAAPILSTVAHGTLNSVDASAALGLPGVRGVVLSSDVPGDKLLAAFAHDEPVFAVDTVQHIGQVIGLVVADSVMQARRAVRAVKLDITPLPAVLNVHDALQAQSYVLPPVFVRRGDAATGLAQSAHRLQGAFEVGGQEHFYLEGQIAYALPLEQKQWWIYSSTQHPGEVQHWVAHALGIDNHAVKVECRRMGGGFGGKETQAGHLAVWAAVAANKFGRAVKLRLDRDEDFMVTGKRHPFAYEYDVGFDDTGRITGLKLQMAANCGFSADLSGPVADRAVFHADNAYYLSDVEIASYRCKTNTQSHTAFRGFGGPQGVIVIEAILGDIARALARDAQDVRMVNLYGKDAADGRNVTHYQMTVEDNILHALMPQLERDANYRQRQAAIAAWNATSPVLKRGLAITPVKFGISFTATLFNQAGALVHVYTDGSVQVNHGGTEMGQGLHTKVAQIVADELGVPLHRVLVTASDTSKVPNASATAASSGTDLNGRAAQFAARNVRDNLASFVCGLDGCGAGAIRFEGGQVISPKKVRAFDDVVKEAYANRIQLWSDGFYRTPKIHYDKATLTGRPFYYFSYGAACSEVVIDTLTGESRVARVDILHDVGHSINPAIDIGQIEGGFVQGMGWLTTEQLVWNDKGYLTTHAPSTYKIPATGDIPQHFKVELWPEANREDNVGGSKAVGEPPFMLAISVYEALRNAVAAGREVGSDAAAPVVLTAPATAENVLRALGKLGA</sequence>
<dbReference type="Pfam" id="PF02738">
    <property type="entry name" value="MoCoBD_1"/>
    <property type="match status" value="1"/>
</dbReference>
<dbReference type="PANTHER" id="PTHR45444">
    <property type="entry name" value="XANTHINE DEHYDROGENASE"/>
    <property type="match status" value="1"/>
</dbReference>
<dbReference type="InterPro" id="IPR016208">
    <property type="entry name" value="Ald_Oxase/xanthine_DH-like"/>
</dbReference>